<dbReference type="Proteomes" id="UP000264002">
    <property type="component" value="Unassembled WGS sequence"/>
</dbReference>
<keyword evidence="3" id="KW-1185">Reference proteome</keyword>
<dbReference type="EMBL" id="QUWK01000003">
    <property type="protein sequence ID" value="RFU95514.1"/>
    <property type="molecule type" value="Genomic_DNA"/>
</dbReference>
<evidence type="ECO:0000313" key="2">
    <source>
        <dbReference type="EMBL" id="RFU95514.1"/>
    </source>
</evidence>
<feature type="domain" description="GerMN" evidence="1">
    <location>
        <begin position="91"/>
        <end position="178"/>
    </location>
</feature>
<evidence type="ECO:0000259" key="1">
    <source>
        <dbReference type="Pfam" id="PF10646"/>
    </source>
</evidence>
<proteinExistence type="predicted"/>
<evidence type="ECO:0000313" key="3">
    <source>
        <dbReference type="Proteomes" id="UP000264002"/>
    </source>
</evidence>
<name>A0A372MIE2_9SPIR</name>
<dbReference type="Pfam" id="PF10646">
    <property type="entry name" value="Germane"/>
    <property type="match status" value="1"/>
</dbReference>
<dbReference type="AlphaFoldDB" id="A0A372MIE2"/>
<accession>A0A372MIE2</accession>
<comment type="caution">
    <text evidence="2">The sequence shown here is derived from an EMBL/GenBank/DDBJ whole genome shotgun (WGS) entry which is preliminary data.</text>
</comment>
<gene>
    <name evidence="2" type="ORF">DYP60_03305</name>
</gene>
<protein>
    <recommendedName>
        <fullName evidence="1">GerMN domain-containing protein</fullName>
    </recommendedName>
</protein>
<dbReference type="InterPro" id="IPR019606">
    <property type="entry name" value="GerMN"/>
</dbReference>
<reference evidence="2 3" key="2">
    <citation type="submission" date="2018-09" db="EMBL/GenBank/DDBJ databases">
        <title>Genome of Sphaerochaeta halotolerans strain 4-11.</title>
        <authorList>
            <person name="Nazina T.N."/>
            <person name="Sokolova D.S."/>
        </authorList>
    </citation>
    <scope>NUCLEOTIDE SEQUENCE [LARGE SCALE GENOMIC DNA]</scope>
    <source>
        <strain evidence="2 3">4-11</strain>
    </source>
</reference>
<sequence length="180" mass="19934">MACMEMDEAPKPRRSVRPLLILLAWILFSLVIFALGYPRVRQAVISSGVLQYANQGKNSTLLPDQVRSVQVAFITASGESQLISLQTQRMGGSRYHDSFEALLKGPTRDALNLGMVSYIHPKTSLIGITLSNKILFVSVSKEFLQSMDLEKATEQLKATALAFDQVKDLVVLVENKPLIQ</sequence>
<reference evidence="3" key="1">
    <citation type="submission" date="2018-08" db="EMBL/GenBank/DDBJ databases">
        <authorList>
            <person name="Grouzdev D.S."/>
            <person name="Krutkina M.S."/>
        </authorList>
    </citation>
    <scope>NUCLEOTIDE SEQUENCE [LARGE SCALE GENOMIC DNA]</scope>
    <source>
        <strain evidence="3">4-11</strain>
    </source>
</reference>
<organism evidence="2 3">
    <name type="scientific">Sphaerochaeta halotolerans</name>
    <dbReference type="NCBI Taxonomy" id="2293840"/>
    <lineage>
        <taxon>Bacteria</taxon>
        <taxon>Pseudomonadati</taxon>
        <taxon>Spirochaetota</taxon>
        <taxon>Spirochaetia</taxon>
        <taxon>Spirochaetales</taxon>
        <taxon>Sphaerochaetaceae</taxon>
        <taxon>Sphaerochaeta</taxon>
    </lineage>
</organism>